<evidence type="ECO:0000256" key="4">
    <source>
        <dbReference type="ARBA" id="ARBA00022729"/>
    </source>
</evidence>
<comment type="caution">
    <text evidence="11">The sequence shown here is derived from an EMBL/GenBank/DDBJ whole genome shotgun (WGS) entry which is preliminary data.</text>
</comment>
<dbReference type="GO" id="GO:0030246">
    <property type="term" value="F:carbohydrate binding"/>
    <property type="evidence" value="ECO:0007669"/>
    <property type="project" value="InterPro"/>
</dbReference>
<dbReference type="SUPFAM" id="SSF49452">
    <property type="entry name" value="Starch-binding domain-like"/>
    <property type="match status" value="1"/>
</dbReference>
<name>A0AAN9TTH9_9HEMI</name>
<evidence type="ECO:0000259" key="10">
    <source>
        <dbReference type="Pfam" id="PF09430"/>
    </source>
</evidence>
<dbReference type="PANTHER" id="PTHR13605">
    <property type="entry name" value="ER MEMBRANE PROTEIN COMPLEX SUBUNIT 7"/>
    <property type="match status" value="1"/>
</dbReference>
<keyword evidence="3 8" id="KW-0812">Transmembrane</keyword>
<dbReference type="GO" id="GO:0072546">
    <property type="term" value="C:EMC complex"/>
    <property type="evidence" value="ECO:0007669"/>
    <property type="project" value="TreeGrafter"/>
</dbReference>
<dbReference type="Pfam" id="PF09430">
    <property type="entry name" value="EMC7_beta-sandw"/>
    <property type="match status" value="1"/>
</dbReference>
<evidence type="ECO:0000256" key="6">
    <source>
        <dbReference type="ARBA" id="ARBA00023136"/>
    </source>
</evidence>
<dbReference type="InterPro" id="IPR019008">
    <property type="entry name" value="Beta_sandwich_EMC7"/>
</dbReference>
<organism evidence="11 12">
    <name type="scientific">Parthenolecanium corni</name>
    <dbReference type="NCBI Taxonomy" id="536013"/>
    <lineage>
        <taxon>Eukaryota</taxon>
        <taxon>Metazoa</taxon>
        <taxon>Ecdysozoa</taxon>
        <taxon>Arthropoda</taxon>
        <taxon>Hexapoda</taxon>
        <taxon>Insecta</taxon>
        <taxon>Pterygota</taxon>
        <taxon>Neoptera</taxon>
        <taxon>Paraneoptera</taxon>
        <taxon>Hemiptera</taxon>
        <taxon>Sternorrhyncha</taxon>
        <taxon>Coccoidea</taxon>
        <taxon>Coccidae</taxon>
        <taxon>Parthenolecanium</taxon>
    </lineage>
</organism>
<evidence type="ECO:0000256" key="8">
    <source>
        <dbReference type="SAM" id="Phobius"/>
    </source>
</evidence>
<keyword evidence="4 9" id="KW-0732">Signal</keyword>
<protein>
    <recommendedName>
        <fullName evidence="10">ER membrane protein complex subunit 7 beta-sandwich domain-containing protein</fullName>
    </recommendedName>
</protein>
<dbReference type="InterPro" id="IPR039163">
    <property type="entry name" value="EMC7"/>
</dbReference>
<evidence type="ECO:0000256" key="9">
    <source>
        <dbReference type="SAM" id="SignalP"/>
    </source>
</evidence>
<dbReference type="EMBL" id="JBBCAQ010000006">
    <property type="protein sequence ID" value="KAK7603567.1"/>
    <property type="molecule type" value="Genomic_DNA"/>
</dbReference>
<evidence type="ECO:0000256" key="3">
    <source>
        <dbReference type="ARBA" id="ARBA00022692"/>
    </source>
</evidence>
<feature type="signal peptide" evidence="9">
    <location>
        <begin position="1"/>
        <end position="21"/>
    </location>
</feature>
<dbReference type="InterPro" id="IPR013784">
    <property type="entry name" value="Carb-bd-like_fold"/>
</dbReference>
<feature type="transmembrane region" description="Helical" evidence="8">
    <location>
        <begin position="151"/>
        <end position="173"/>
    </location>
</feature>
<dbReference type="PANTHER" id="PTHR13605:SF4">
    <property type="entry name" value="ER MEMBRANE PROTEIN COMPLEX SUBUNIT 7"/>
    <property type="match status" value="1"/>
</dbReference>
<feature type="region of interest" description="Disordered" evidence="7">
    <location>
        <begin position="207"/>
        <end position="226"/>
    </location>
</feature>
<reference evidence="11 12" key="1">
    <citation type="submission" date="2024-03" db="EMBL/GenBank/DDBJ databases">
        <title>Adaptation during the transition from Ophiocordyceps entomopathogen to insect associate is accompanied by gene loss and intensified selection.</title>
        <authorList>
            <person name="Ward C.M."/>
            <person name="Onetto C.A."/>
            <person name="Borneman A.R."/>
        </authorList>
    </citation>
    <scope>NUCLEOTIDE SEQUENCE [LARGE SCALE GENOMIC DNA]</scope>
    <source>
        <strain evidence="11">AWRI1</strain>
        <tissue evidence="11">Single Adult Female</tissue>
    </source>
</reference>
<feature type="compositionally biased region" description="Polar residues" evidence="7">
    <location>
        <begin position="207"/>
        <end position="216"/>
    </location>
</feature>
<evidence type="ECO:0000256" key="5">
    <source>
        <dbReference type="ARBA" id="ARBA00022989"/>
    </source>
</evidence>
<evidence type="ECO:0000313" key="11">
    <source>
        <dbReference type="EMBL" id="KAK7603567.1"/>
    </source>
</evidence>
<comment type="subcellular location">
    <subcellularLocation>
        <location evidence="1">Membrane</location>
        <topology evidence="1">Single-pass membrane protein</topology>
    </subcellularLocation>
</comment>
<evidence type="ECO:0000256" key="1">
    <source>
        <dbReference type="ARBA" id="ARBA00004167"/>
    </source>
</evidence>
<keyword evidence="6 8" id="KW-0472">Membrane</keyword>
<evidence type="ECO:0000256" key="7">
    <source>
        <dbReference type="SAM" id="MobiDB-lite"/>
    </source>
</evidence>
<dbReference type="AlphaFoldDB" id="A0AAN9TTH9"/>
<accession>A0AAN9TTH9</accession>
<evidence type="ECO:0000256" key="2">
    <source>
        <dbReference type="ARBA" id="ARBA00008880"/>
    </source>
</evidence>
<sequence length="226" mass="25965">MKFALNFLCVCLVINVSLVTCAKNPEKLANLFDIEGVVYPPDTLPHNKKIAWLTETRVYLKGGNHVGFLRENGSFVLSKIRPGSYIVEVVSSNYVYEPIRIDVNNRGKFRARRINYVQSNQITPLPYPLKLKALGPARYFQVREQWRLIDLFFNPMVLMMILPLACIMLLPHVMNDPEAKKDMEQLQNLTKYDMPEVSEMITSFFSGSNEKQNCRPSKQSKKSKSS</sequence>
<dbReference type="Proteomes" id="UP001367676">
    <property type="component" value="Unassembled WGS sequence"/>
</dbReference>
<comment type="similarity">
    <text evidence="2">Belongs to the EMC7 family.</text>
</comment>
<feature type="domain" description="ER membrane protein complex subunit 7 beta-sandwich" evidence="10">
    <location>
        <begin position="51"/>
        <end position="159"/>
    </location>
</feature>
<gene>
    <name evidence="11" type="ORF">V9T40_003566</name>
</gene>
<keyword evidence="12" id="KW-1185">Reference proteome</keyword>
<keyword evidence="5 8" id="KW-1133">Transmembrane helix</keyword>
<proteinExistence type="inferred from homology"/>
<evidence type="ECO:0000313" key="12">
    <source>
        <dbReference type="Proteomes" id="UP001367676"/>
    </source>
</evidence>
<feature type="chain" id="PRO_5043043671" description="ER membrane protein complex subunit 7 beta-sandwich domain-containing protein" evidence="9">
    <location>
        <begin position="22"/>
        <end position="226"/>
    </location>
</feature>